<reference evidence="2 3" key="1">
    <citation type="journal article" date="2016" name="Front. Microbiol.">
        <title>Comprehensive Phylogenetic Analysis of Bovine Non-aureus Staphylococci Species Based on Whole-Genome Sequencing.</title>
        <authorList>
            <person name="Naushad S."/>
            <person name="Barkema H.W."/>
            <person name="Luby C."/>
            <person name="Condas L.A."/>
            <person name="Nobrega D.B."/>
            <person name="Carson D.A."/>
            <person name="De Buck J."/>
        </authorList>
    </citation>
    <scope>NUCLEOTIDE SEQUENCE [LARGE SCALE GENOMIC DNA]</scope>
    <source>
        <strain evidence="2 3">SNUC 1388</strain>
    </source>
</reference>
<gene>
    <name evidence="2" type="ORF">BUZ01_01680</name>
</gene>
<dbReference type="Proteomes" id="UP000283576">
    <property type="component" value="Unassembled WGS sequence"/>
</dbReference>
<evidence type="ECO:0000256" key="1">
    <source>
        <dbReference type="SAM" id="Phobius"/>
    </source>
</evidence>
<name>A0A2T4SYX5_STAGA</name>
<comment type="caution">
    <text evidence="2">The sequence shown here is derived from an EMBL/GenBank/DDBJ whole genome shotgun (WGS) entry which is preliminary data.</text>
</comment>
<dbReference type="RefSeq" id="WP_107589403.1">
    <property type="nucleotide sequence ID" value="NZ_JAIBNU010000001.1"/>
</dbReference>
<evidence type="ECO:0000313" key="3">
    <source>
        <dbReference type="Proteomes" id="UP000283576"/>
    </source>
</evidence>
<evidence type="ECO:0000313" key="2">
    <source>
        <dbReference type="EMBL" id="RIL44710.1"/>
    </source>
</evidence>
<protein>
    <submittedName>
        <fullName evidence="2">Uncharacterized protein</fullName>
    </submittedName>
</protein>
<sequence length="60" mass="6519">MKMSIILSIVLGIIYIAVVILCVPFLFNNGNLITVGSSALPLILITAYIVKIIKENKNDS</sequence>
<proteinExistence type="predicted"/>
<accession>A0A2T4SYX5</accession>
<dbReference type="EMBL" id="QXRZ01000001">
    <property type="protein sequence ID" value="RIL44710.1"/>
    <property type="molecule type" value="Genomic_DNA"/>
</dbReference>
<keyword evidence="1" id="KW-0812">Transmembrane</keyword>
<keyword evidence="1" id="KW-1133">Transmembrane helix</keyword>
<feature type="transmembrane region" description="Helical" evidence="1">
    <location>
        <begin position="32"/>
        <end position="50"/>
    </location>
</feature>
<feature type="transmembrane region" description="Helical" evidence="1">
    <location>
        <begin position="5"/>
        <end position="26"/>
    </location>
</feature>
<dbReference type="AlphaFoldDB" id="A0A2T4SYX5"/>
<keyword evidence="1" id="KW-0472">Membrane</keyword>
<organism evidence="2 3">
    <name type="scientific">Staphylococcus gallinarum</name>
    <dbReference type="NCBI Taxonomy" id="1293"/>
    <lineage>
        <taxon>Bacteria</taxon>
        <taxon>Bacillati</taxon>
        <taxon>Bacillota</taxon>
        <taxon>Bacilli</taxon>
        <taxon>Bacillales</taxon>
        <taxon>Staphylococcaceae</taxon>
        <taxon>Staphylococcus</taxon>
    </lineage>
</organism>